<evidence type="ECO:0000256" key="7">
    <source>
        <dbReference type="ARBA" id="ARBA00023065"/>
    </source>
</evidence>
<dbReference type="HAMAP" id="MF_00275">
    <property type="entry name" value="KdpA"/>
    <property type="match status" value="1"/>
</dbReference>
<evidence type="ECO:0000256" key="2">
    <source>
        <dbReference type="ARBA" id="ARBA00022475"/>
    </source>
</evidence>
<comment type="caution">
    <text evidence="10">The sequence shown here is derived from an EMBL/GenBank/DDBJ whole genome shotgun (WGS) entry which is preliminary data.</text>
</comment>
<comment type="subcellular location">
    <subcellularLocation>
        <location evidence="9">Cell membrane</location>
        <topology evidence="9">Multi-pass membrane protein</topology>
    </subcellularLocation>
</comment>
<evidence type="ECO:0000256" key="9">
    <source>
        <dbReference type="HAMAP-Rule" id="MF_00275"/>
    </source>
</evidence>
<dbReference type="Proteomes" id="UP000295645">
    <property type="component" value="Unassembled WGS sequence"/>
</dbReference>
<evidence type="ECO:0000256" key="4">
    <source>
        <dbReference type="ARBA" id="ARBA00022692"/>
    </source>
</evidence>
<feature type="transmembrane region" description="Helical" evidence="9">
    <location>
        <begin position="180"/>
        <end position="198"/>
    </location>
</feature>
<keyword evidence="1 9" id="KW-0813">Transport</keyword>
<dbReference type="EMBL" id="SMCS01000004">
    <property type="protein sequence ID" value="TCV93861.1"/>
    <property type="molecule type" value="Genomic_DNA"/>
</dbReference>
<dbReference type="GO" id="GO:0030955">
    <property type="term" value="F:potassium ion binding"/>
    <property type="evidence" value="ECO:0007669"/>
    <property type="project" value="UniProtKB-UniRule"/>
</dbReference>
<feature type="transmembrane region" description="Helical" evidence="9">
    <location>
        <begin position="425"/>
        <end position="447"/>
    </location>
</feature>
<feature type="transmembrane region" description="Helical" evidence="9">
    <location>
        <begin position="292"/>
        <end position="310"/>
    </location>
</feature>
<reference evidence="10 11" key="1">
    <citation type="submission" date="2019-03" db="EMBL/GenBank/DDBJ databases">
        <title>Above-ground endophytic microbial communities from plants in different locations in the United States.</title>
        <authorList>
            <person name="Frank C."/>
        </authorList>
    </citation>
    <scope>NUCLEOTIDE SEQUENCE [LARGE SCALE GENOMIC DNA]</scope>
    <source>
        <strain evidence="10 11">LP_13_YM</strain>
    </source>
</reference>
<dbReference type="PANTHER" id="PTHR30607:SF2">
    <property type="entry name" value="POTASSIUM-TRANSPORTING ATPASE POTASSIUM-BINDING SUBUNIT"/>
    <property type="match status" value="1"/>
</dbReference>
<feature type="transmembrane region" description="Helical" evidence="9">
    <location>
        <begin position="264"/>
        <end position="285"/>
    </location>
</feature>
<evidence type="ECO:0000256" key="6">
    <source>
        <dbReference type="ARBA" id="ARBA00022989"/>
    </source>
</evidence>
<dbReference type="GO" id="GO:0008556">
    <property type="term" value="F:P-type potassium transmembrane transporter activity"/>
    <property type="evidence" value="ECO:0007669"/>
    <property type="project" value="InterPro"/>
</dbReference>
<dbReference type="PIRSF" id="PIRSF001294">
    <property type="entry name" value="K_ATPaseA"/>
    <property type="match status" value="1"/>
</dbReference>
<dbReference type="AlphaFoldDB" id="A0A4R3YNG2"/>
<evidence type="ECO:0000256" key="5">
    <source>
        <dbReference type="ARBA" id="ARBA00022958"/>
    </source>
</evidence>
<comment type="function">
    <text evidence="9">Part of the high-affinity ATP-driven potassium transport (or Kdp) system, which catalyzes the hydrolysis of ATP coupled with the electrogenic transport of potassium into the cytoplasm. This subunit binds the extracellular potassium ions and delivers the ions to the membrane domain of KdpB through an intramembrane tunnel.</text>
</comment>
<comment type="subunit">
    <text evidence="9">The system is composed of three essential subunits: KdpA, KdpB and KdpC.</text>
</comment>
<protein>
    <recommendedName>
        <fullName evidence="9">Potassium-transporting ATPase potassium-binding subunit</fullName>
    </recommendedName>
    <alternativeName>
        <fullName evidence="9">ATP phosphohydrolase [potassium-transporting] A chain</fullName>
    </alternativeName>
    <alternativeName>
        <fullName evidence="9">Potassium-binding and translocating subunit A</fullName>
    </alternativeName>
    <alternativeName>
        <fullName evidence="9">Potassium-translocating ATPase A chain</fullName>
    </alternativeName>
</protein>
<feature type="transmembrane region" description="Helical" evidence="9">
    <location>
        <begin position="59"/>
        <end position="85"/>
    </location>
</feature>
<name>A0A4R3YNG2_9GAMM</name>
<keyword evidence="4 9" id="KW-0812">Transmembrane</keyword>
<sequence length="572" mass="60751">MEILIAFGLAILLAWPLGRYMAVVMQGRASRLDIVFAPVERLIYRWLRVDPARGMDWRSYAAAFLGSNVALFVLAFTVFMTQAWLPLNPDGVPNMSWHTALHTTMSFLTNTDQQHYSGQAQLSYLAQMTGIVTLQMLSPVMGLAALVAVLRGIVGGLNVAQAREGEPRDLGNYWADMTRATLRILLPLCLVLSLALTWQGVPATFGGAHHAVPVDSAAGMASQTIPVGPVSPMVAIKQLGTNGGGWYGPNSAVPLENPTPLSNLLEVVSIPLLPMACIFMAGAFVGRRRFTALIFAVMGTLCIALTTLAVTSEQHPNAAAHGIVADAPNMEGKEQRLGPVDSALWAALTTQVNNGSVNAMHDSMNPGTGLATMSAMLINMVWGGIGCGLLGFLIYMWITAFVCGLMTGRTPEVFGRKLETREIKLLSALLVLQPIVLLGLTAIALSVPSITGNSNPAFHGLSQVFYEYTSAYANNGSGFAGLSSGTVWWDMSCFVVLALGRFPAILIPLAVAGSLAAKRAAPAGNGTLRVETPTFGFAMLAVIVLFALLSFMPVLVLGPIGEWLSLAAPSIR</sequence>
<dbReference type="NCBIfam" id="TIGR00680">
    <property type="entry name" value="kdpA"/>
    <property type="match status" value="1"/>
</dbReference>
<keyword evidence="8 9" id="KW-0472">Membrane</keyword>
<feature type="transmembrane region" description="Helical" evidence="9">
    <location>
        <begin position="140"/>
        <end position="160"/>
    </location>
</feature>
<keyword evidence="2 9" id="KW-1003">Cell membrane</keyword>
<comment type="caution">
    <text evidence="9">Lacks conserved residue(s) required for the propagation of feature annotation.</text>
</comment>
<keyword evidence="3 9" id="KW-0633">Potassium transport</keyword>
<feature type="transmembrane region" description="Helical" evidence="9">
    <location>
        <begin position="537"/>
        <end position="560"/>
    </location>
</feature>
<keyword evidence="6 9" id="KW-1133">Transmembrane helix</keyword>
<evidence type="ECO:0000256" key="3">
    <source>
        <dbReference type="ARBA" id="ARBA00022538"/>
    </source>
</evidence>
<evidence type="ECO:0000256" key="1">
    <source>
        <dbReference type="ARBA" id="ARBA00022448"/>
    </source>
</evidence>
<comment type="similarity">
    <text evidence="9">Belongs to the KdpA family.</text>
</comment>
<organism evidence="10 11">
    <name type="scientific">Luteibacter rhizovicinus</name>
    <dbReference type="NCBI Taxonomy" id="242606"/>
    <lineage>
        <taxon>Bacteria</taxon>
        <taxon>Pseudomonadati</taxon>
        <taxon>Pseudomonadota</taxon>
        <taxon>Gammaproteobacteria</taxon>
        <taxon>Lysobacterales</taxon>
        <taxon>Rhodanobacteraceae</taxon>
        <taxon>Luteibacter</taxon>
    </lineage>
</organism>
<proteinExistence type="inferred from homology"/>
<dbReference type="PANTHER" id="PTHR30607">
    <property type="entry name" value="POTASSIUM-TRANSPORTING ATPASE A CHAIN"/>
    <property type="match status" value="1"/>
</dbReference>
<feature type="transmembrane region" description="Helical" evidence="9">
    <location>
        <begin position="380"/>
        <end position="405"/>
    </location>
</feature>
<dbReference type="GO" id="GO:0005886">
    <property type="term" value="C:plasma membrane"/>
    <property type="evidence" value="ECO:0007669"/>
    <property type="project" value="UniProtKB-SubCell"/>
</dbReference>
<evidence type="ECO:0000313" key="10">
    <source>
        <dbReference type="EMBL" id="TCV93861.1"/>
    </source>
</evidence>
<keyword evidence="11" id="KW-1185">Reference proteome</keyword>
<dbReference type="OrthoDB" id="9763796at2"/>
<evidence type="ECO:0000313" key="11">
    <source>
        <dbReference type="Proteomes" id="UP000295645"/>
    </source>
</evidence>
<accession>A0A4R3YNG2</accession>
<dbReference type="Pfam" id="PF03814">
    <property type="entry name" value="KdpA"/>
    <property type="match status" value="1"/>
</dbReference>
<evidence type="ECO:0000256" key="8">
    <source>
        <dbReference type="ARBA" id="ARBA00023136"/>
    </source>
</evidence>
<keyword evidence="7 9" id="KW-0406">Ion transport</keyword>
<dbReference type="InterPro" id="IPR004623">
    <property type="entry name" value="KdpA"/>
</dbReference>
<keyword evidence="5 9" id="KW-0630">Potassium</keyword>
<feature type="transmembrane region" description="Helical" evidence="9">
    <location>
        <begin position="494"/>
        <end position="516"/>
    </location>
</feature>
<gene>
    <name evidence="9" type="primary">kdpA</name>
    <name evidence="10" type="ORF">EC912_10455</name>
</gene>
<dbReference type="RefSeq" id="WP_132143991.1">
    <property type="nucleotide sequence ID" value="NZ_SMCS01000004.1"/>
</dbReference>